<feature type="transmembrane region" description="Helical" evidence="1">
    <location>
        <begin position="6"/>
        <end position="23"/>
    </location>
</feature>
<evidence type="ECO:0000313" key="3">
    <source>
        <dbReference type="Proteomes" id="UP000034816"/>
    </source>
</evidence>
<keyword evidence="1" id="KW-1133">Transmembrane helix</keyword>
<name>A0A0G0C7U1_9BACT</name>
<evidence type="ECO:0000313" key="2">
    <source>
        <dbReference type="EMBL" id="KKP77794.1"/>
    </source>
</evidence>
<keyword evidence="1" id="KW-0812">Transmembrane</keyword>
<dbReference type="AlphaFoldDB" id="A0A0G0C7U1"/>
<comment type="caution">
    <text evidence="2">The sequence shown here is derived from an EMBL/GenBank/DDBJ whole genome shotgun (WGS) entry which is preliminary data.</text>
</comment>
<keyword evidence="1" id="KW-0472">Membrane</keyword>
<dbReference type="EMBL" id="LBQH01000011">
    <property type="protein sequence ID" value="KKP77794.1"/>
    <property type="molecule type" value="Genomic_DNA"/>
</dbReference>
<sequence>MPEYVYSIILVIIIVVIMVWWVSKKKSEEWKGTFQKKNYVSGDEDTSGSYYIVFKTENGKKKRFSTRDIGYYNSWNVGDVCEKRSVC</sequence>
<reference evidence="2 3" key="1">
    <citation type="journal article" date="2015" name="Nature">
        <title>rRNA introns, odd ribosomes, and small enigmatic genomes across a large radiation of phyla.</title>
        <authorList>
            <person name="Brown C.T."/>
            <person name="Hug L.A."/>
            <person name="Thomas B.C."/>
            <person name="Sharon I."/>
            <person name="Castelle C.J."/>
            <person name="Singh A."/>
            <person name="Wilkins M.J."/>
            <person name="Williams K.H."/>
            <person name="Banfield J.F."/>
        </authorList>
    </citation>
    <scope>NUCLEOTIDE SEQUENCE [LARGE SCALE GENOMIC DNA]</scope>
</reference>
<dbReference type="Proteomes" id="UP000034816">
    <property type="component" value="Unassembled WGS sequence"/>
</dbReference>
<proteinExistence type="predicted"/>
<evidence type="ECO:0000256" key="1">
    <source>
        <dbReference type="SAM" id="Phobius"/>
    </source>
</evidence>
<accession>A0A0G0C7U1</accession>
<gene>
    <name evidence="2" type="ORF">UR73_C0011G0008</name>
</gene>
<protein>
    <submittedName>
        <fullName evidence="2">Uncharacterized protein</fullName>
    </submittedName>
</protein>
<organism evidence="2 3">
    <name type="scientific">candidate division WS6 bacterium GW2011_GWF1_35_23</name>
    <dbReference type="NCBI Taxonomy" id="1619097"/>
    <lineage>
        <taxon>Bacteria</taxon>
        <taxon>Candidatus Dojkabacteria</taxon>
    </lineage>
</organism>